<sequence length="70" mass="8010">MPKHFTLQQPITQQLAIAAIQALSVDQRQWLIHDVDSTNPGSTEIQYLMSHPDETCLRQRYKTTGAVQFL</sequence>
<dbReference type="RefSeq" id="XP_023632212.1">
    <property type="nucleotide sequence ID" value="XM_023776444.1"/>
</dbReference>
<protein>
    <submittedName>
        <fullName evidence="1">Uncharacterized protein</fullName>
    </submittedName>
</protein>
<proteinExistence type="predicted"/>
<dbReference type="Proteomes" id="UP000225277">
    <property type="component" value="Unassembled WGS sequence"/>
</dbReference>
<organism evidence="1 2">
    <name type="scientific">Ramularia collo-cygni</name>
    <dbReference type="NCBI Taxonomy" id="112498"/>
    <lineage>
        <taxon>Eukaryota</taxon>
        <taxon>Fungi</taxon>
        <taxon>Dikarya</taxon>
        <taxon>Ascomycota</taxon>
        <taxon>Pezizomycotina</taxon>
        <taxon>Dothideomycetes</taxon>
        <taxon>Dothideomycetidae</taxon>
        <taxon>Mycosphaerellales</taxon>
        <taxon>Mycosphaerellaceae</taxon>
        <taxon>Ramularia</taxon>
    </lineage>
</organism>
<dbReference type="GeneID" id="35606248"/>
<evidence type="ECO:0000313" key="2">
    <source>
        <dbReference type="Proteomes" id="UP000225277"/>
    </source>
</evidence>
<keyword evidence="2" id="KW-1185">Reference proteome</keyword>
<dbReference type="AlphaFoldDB" id="A0A2D3VND9"/>
<dbReference type="EMBL" id="FJUY01000028">
    <property type="protein sequence ID" value="CZT25489.1"/>
    <property type="molecule type" value="Genomic_DNA"/>
</dbReference>
<evidence type="ECO:0000313" key="1">
    <source>
        <dbReference type="EMBL" id="CZT25489.1"/>
    </source>
</evidence>
<reference evidence="1 2" key="1">
    <citation type="submission" date="2016-03" db="EMBL/GenBank/DDBJ databases">
        <authorList>
            <person name="Ploux O."/>
        </authorList>
    </citation>
    <scope>NUCLEOTIDE SEQUENCE [LARGE SCALE GENOMIC DNA]</scope>
    <source>
        <strain evidence="1 2">URUG2</strain>
    </source>
</reference>
<name>A0A2D3VND9_9PEZI</name>
<accession>A0A2D3VND9</accession>
<gene>
    <name evidence="1" type="ORF">RCC_11221</name>
</gene>